<keyword evidence="2" id="KW-1185">Reference proteome</keyword>
<protein>
    <submittedName>
        <fullName evidence="1">Uncharacterized protein</fullName>
    </submittedName>
</protein>
<gene>
    <name evidence="1" type="ORF">AVEN_143271_1</name>
</gene>
<evidence type="ECO:0000313" key="1">
    <source>
        <dbReference type="EMBL" id="GBL77941.1"/>
    </source>
</evidence>
<accession>A0A4Y2ADK9</accession>
<dbReference type="OrthoDB" id="6762648at2759"/>
<dbReference type="EMBL" id="BGPR01000014">
    <property type="protein sequence ID" value="GBL77941.1"/>
    <property type="molecule type" value="Genomic_DNA"/>
</dbReference>
<name>A0A4Y2ADK9_ARAVE</name>
<dbReference type="AlphaFoldDB" id="A0A4Y2ADK9"/>
<sequence>MRFCFMAVGLDRPVSTVLMPVSELTVERTVAPIIHVLQSYKHLKLKDCVTVDVIIVHREVEGRNRRAINIGSDRLKKKSVLMIPYDEGLCCSKEILYALAHFENDRPSINAMRDIRRPCLLTKARDLHKDAGVSLRACSYEEYCNF</sequence>
<comment type="caution">
    <text evidence="1">The sequence shown here is derived from an EMBL/GenBank/DDBJ whole genome shotgun (WGS) entry which is preliminary data.</text>
</comment>
<proteinExistence type="predicted"/>
<dbReference type="Proteomes" id="UP000499080">
    <property type="component" value="Unassembled WGS sequence"/>
</dbReference>
<reference evidence="1 2" key="1">
    <citation type="journal article" date="2019" name="Sci. Rep.">
        <title>Orb-weaving spider Araneus ventricosus genome elucidates the spidroin gene catalogue.</title>
        <authorList>
            <person name="Kono N."/>
            <person name="Nakamura H."/>
            <person name="Ohtoshi R."/>
            <person name="Moran D.A.P."/>
            <person name="Shinohara A."/>
            <person name="Yoshida Y."/>
            <person name="Fujiwara M."/>
            <person name="Mori M."/>
            <person name="Tomita M."/>
            <person name="Arakawa K."/>
        </authorList>
    </citation>
    <scope>NUCLEOTIDE SEQUENCE [LARGE SCALE GENOMIC DNA]</scope>
</reference>
<organism evidence="1 2">
    <name type="scientific">Araneus ventricosus</name>
    <name type="common">Orbweaver spider</name>
    <name type="synonym">Epeira ventricosa</name>
    <dbReference type="NCBI Taxonomy" id="182803"/>
    <lineage>
        <taxon>Eukaryota</taxon>
        <taxon>Metazoa</taxon>
        <taxon>Ecdysozoa</taxon>
        <taxon>Arthropoda</taxon>
        <taxon>Chelicerata</taxon>
        <taxon>Arachnida</taxon>
        <taxon>Araneae</taxon>
        <taxon>Araneomorphae</taxon>
        <taxon>Entelegynae</taxon>
        <taxon>Araneoidea</taxon>
        <taxon>Araneidae</taxon>
        <taxon>Araneus</taxon>
    </lineage>
</organism>
<evidence type="ECO:0000313" key="2">
    <source>
        <dbReference type="Proteomes" id="UP000499080"/>
    </source>
</evidence>